<dbReference type="GO" id="GO:0016759">
    <property type="term" value="F:cellulose synthase activity"/>
    <property type="evidence" value="ECO:0000318"/>
    <property type="project" value="GO_Central"/>
</dbReference>
<evidence type="ECO:0000256" key="5">
    <source>
        <dbReference type="ARBA" id="ARBA00022475"/>
    </source>
</evidence>
<evidence type="ECO:0000256" key="12">
    <source>
        <dbReference type="ARBA" id="ARBA00022916"/>
    </source>
</evidence>
<evidence type="ECO:0000256" key="10">
    <source>
        <dbReference type="ARBA" id="ARBA00022771"/>
    </source>
</evidence>
<dbReference type="GO" id="GO:0009833">
    <property type="term" value="P:plant-type primary cell wall biogenesis"/>
    <property type="evidence" value="ECO:0000318"/>
    <property type="project" value="GO_Central"/>
</dbReference>
<comment type="pathway">
    <text evidence="3 22">Glycan metabolism; plant cellulose biosynthesis.</text>
</comment>
<evidence type="ECO:0000256" key="16">
    <source>
        <dbReference type="ARBA" id="ARBA00023316"/>
    </source>
</evidence>
<evidence type="ECO:0000313" key="24">
    <source>
        <dbReference type="EMBL" id="KMZ55913.1"/>
    </source>
</evidence>
<dbReference type="PANTHER" id="PTHR13301">
    <property type="entry name" value="X-BOX TRANSCRIPTION FACTOR-RELATED"/>
    <property type="match status" value="1"/>
</dbReference>
<feature type="transmembrane region" description="Helical" evidence="22">
    <location>
        <begin position="808"/>
        <end position="829"/>
    </location>
</feature>
<feature type="binding site" evidence="20">
    <location>
        <position position="480"/>
    </location>
    <ligand>
        <name>Mn(2+)</name>
        <dbReference type="ChEBI" id="CHEBI:29035"/>
    </ligand>
</feature>
<feature type="transmembrane region" description="Helical" evidence="22">
    <location>
        <begin position="899"/>
        <end position="922"/>
    </location>
</feature>
<sequence length="990" mass="113146">MSVEGGKEDEEPNCSLCDDKVGFKEDGKLFEACKECHYPICKPCYRYEREEGKQVCPDCRTRYPRLKGFLRVKGDPDEEGIDDLEREFGIVKEDEERGMSSHLDRSEIGIGIGALEIAADTSVLQFVERIRSLDPTKEMISYGYGSLRLNSSYSTDITTTNSSVNDEGRRPLSRKLPLPSSMINPYRLVVIVRLAAVLMFLHYRVTHPEMNAYKLWMAAVICEIWFGISWVFDQFPKWSPVIRETYLERLLTRHETRCSGGRIFSELSAVDVFVSTVDPLKEPPLVTANTILSILAVDYPSDKVSCYVSDDGAAMLTFEVMSEISMFARKWVPFCKTFDVQCRAPEMYFAENFDYFKDEKIDISFVKARREMKVEYSKFKERVNNLVKVAGKEMPWGGWAMQDGKPWPGNDLQNHPVIIQIFLSQNAEDYDPIKGTLPRLIYVSREKRVGVNHHKKAGAMNALVRASAVLSNAPYILNLDCDHYINNCRALKEAMCFMMDPLQKKKICFVQFPQRFIGIDVHDRYANRNIVFFDINMKGLDGIQGPVYVGTGCVFRRHALYGFDVPKTMDKETGFSFCCWNSRKNSIGMPLWWRRLTKKKMIPTNMPPAYASESRDDDEEMDDRLLLIQSQQMLEKKFGRSSVFIDSTLHERTSDIEKTFSDSDIEEAINVARCEYENKTEWGRNIGWIYGSITEDILTGFKMHCHGWRSVYCMPETAAFVGTAPLNLADRLNQVHRWGLGSIEIFLSRHCPVWYGYNGGLKFLQRLSYINAVLYPWTSIPLIVYCTLPGICLLTQSFITPPLSLSDTLCFFVLFACIVVTAILEMRWGGVGFDEWWRNEQFWVIGGVSSHFFAVIKGLLKVFAGFETSFKVTAKVSDDNDSMAELYTLKWSPLLIPPLLIGFFNVLSLIIGIGMTFTIGISESVGMQVGRMFFSVWVLAHLYPFFKGMVGRVNRLPAMSVFWILAGIGAIAYIWIAVNPFKLESVTQFY</sequence>
<evidence type="ECO:0000256" key="18">
    <source>
        <dbReference type="PIRSR" id="PIRSR605150-1"/>
    </source>
</evidence>
<evidence type="ECO:0000256" key="3">
    <source>
        <dbReference type="ARBA" id="ARBA00004768"/>
    </source>
</evidence>
<feature type="binding site" evidence="19">
    <location>
        <position position="311"/>
    </location>
    <ligand>
        <name>UDP-alpha-D-glucose</name>
        <dbReference type="ChEBI" id="CHEBI:58885"/>
    </ligand>
</feature>
<keyword evidence="10 21" id="KW-0863">Zinc-finger</keyword>
<feature type="active site" evidence="18">
    <location>
        <position position="311"/>
    </location>
</feature>
<comment type="cofactor">
    <cofactor evidence="1">
        <name>Mn(2+)</name>
        <dbReference type="ChEBI" id="CHEBI:29035"/>
    </cofactor>
</comment>
<feature type="active site" evidence="18">
    <location>
        <position position="696"/>
    </location>
</feature>
<dbReference type="AlphaFoldDB" id="A0A0K9NH06"/>
<dbReference type="EC" id="2.4.1.12" evidence="22"/>
<evidence type="ECO:0000256" key="21">
    <source>
        <dbReference type="PROSITE-ProRule" id="PRU00175"/>
    </source>
</evidence>
<dbReference type="GO" id="GO:0030244">
    <property type="term" value="P:cellulose biosynthetic process"/>
    <property type="evidence" value="ECO:0000318"/>
    <property type="project" value="GO_Central"/>
</dbReference>
<reference evidence="25" key="1">
    <citation type="journal article" date="2016" name="Nature">
        <title>The genome of the seagrass Zostera marina reveals angiosperm adaptation to the sea.</title>
        <authorList>
            <person name="Olsen J.L."/>
            <person name="Rouze P."/>
            <person name="Verhelst B."/>
            <person name="Lin Y.-C."/>
            <person name="Bayer T."/>
            <person name="Collen J."/>
            <person name="Dattolo E."/>
            <person name="De Paoli E."/>
            <person name="Dittami S."/>
            <person name="Maumus F."/>
            <person name="Michel G."/>
            <person name="Kersting A."/>
            <person name="Lauritano C."/>
            <person name="Lohaus R."/>
            <person name="Toepel M."/>
            <person name="Tonon T."/>
            <person name="Vanneste K."/>
            <person name="Amirebrahimi M."/>
            <person name="Brakel J."/>
            <person name="Bostroem C."/>
            <person name="Chovatia M."/>
            <person name="Grimwood J."/>
            <person name="Jenkins J.W."/>
            <person name="Jueterbock A."/>
            <person name="Mraz A."/>
            <person name="Stam W.T."/>
            <person name="Tice H."/>
            <person name="Bornberg-Bauer E."/>
            <person name="Green P.J."/>
            <person name="Pearson G.A."/>
            <person name="Procaccini G."/>
            <person name="Duarte C.M."/>
            <person name="Schmutz J."/>
            <person name="Reusch T.B.H."/>
            <person name="Van de Peer Y."/>
        </authorList>
    </citation>
    <scope>NUCLEOTIDE SEQUENCE [LARGE SCALE GENOMIC DNA]</scope>
    <source>
        <strain evidence="25">cv. Finnish</strain>
    </source>
</reference>
<name>A0A0K9NH06_ZOSMR</name>
<dbReference type="Proteomes" id="UP000036987">
    <property type="component" value="Unassembled WGS sequence"/>
</dbReference>
<evidence type="ECO:0000256" key="4">
    <source>
        <dbReference type="ARBA" id="ARBA00007548"/>
    </source>
</evidence>
<protein>
    <recommendedName>
        <fullName evidence="22">Cellulose synthase</fullName>
        <ecNumber evidence="22">2.4.1.12</ecNumber>
    </recommendedName>
</protein>
<evidence type="ECO:0000256" key="15">
    <source>
        <dbReference type="ARBA" id="ARBA00023211"/>
    </source>
</evidence>
<gene>
    <name evidence="24" type="ORF">ZOSMA_9G00140</name>
</gene>
<dbReference type="SUPFAM" id="SSF57850">
    <property type="entry name" value="RING/U-box"/>
    <property type="match status" value="1"/>
</dbReference>
<feature type="transmembrane region" description="Helical" evidence="22">
    <location>
        <begin position="841"/>
        <end position="860"/>
    </location>
</feature>
<evidence type="ECO:0000256" key="8">
    <source>
        <dbReference type="ARBA" id="ARBA00022692"/>
    </source>
</evidence>
<dbReference type="Pfam" id="PF14569">
    <property type="entry name" value="zf-UDP"/>
    <property type="match status" value="1"/>
</dbReference>
<dbReference type="SUPFAM" id="SSF53448">
    <property type="entry name" value="Nucleotide-diphospho-sugar transferases"/>
    <property type="match status" value="1"/>
</dbReference>
<keyword evidence="9 22" id="KW-0479">Metal-binding</keyword>
<dbReference type="UniPathway" id="UPA00695"/>
<dbReference type="STRING" id="29655.A0A0K9NH06"/>
<dbReference type="InterPro" id="IPR013083">
    <property type="entry name" value="Znf_RING/FYVE/PHD"/>
</dbReference>
<keyword evidence="11 22" id="KW-0862">Zinc</keyword>
<comment type="caution">
    <text evidence="22">Lacks conserved residue(s) required for the propagation of feature annotation.</text>
</comment>
<evidence type="ECO:0000256" key="22">
    <source>
        <dbReference type="RuleBase" id="RU361116"/>
    </source>
</evidence>
<keyword evidence="8 22" id="KW-0812">Transmembrane</keyword>
<feature type="binding site" evidence="19">
    <location>
        <position position="281"/>
    </location>
    <ligand>
        <name>UDP-alpha-D-glucose</name>
        <dbReference type="ChEBI" id="CHEBI:58885"/>
    </ligand>
</feature>
<feature type="binding site" evidence="20">
    <location>
        <position position="456"/>
    </location>
    <ligand>
        <name>Mn(2+)</name>
        <dbReference type="ChEBI" id="CHEBI:29035"/>
    </ligand>
</feature>
<evidence type="ECO:0000256" key="19">
    <source>
        <dbReference type="PIRSR" id="PIRSR605150-2"/>
    </source>
</evidence>
<comment type="caution">
    <text evidence="24">The sequence shown here is derived from an EMBL/GenBank/DDBJ whole genome shotgun (WGS) entry which is preliminary data.</text>
</comment>
<feature type="transmembrane region" description="Helical" evidence="22">
    <location>
        <begin position="774"/>
        <end position="796"/>
    </location>
</feature>
<evidence type="ECO:0000313" key="25">
    <source>
        <dbReference type="Proteomes" id="UP000036987"/>
    </source>
</evidence>
<dbReference type="InterPro" id="IPR027934">
    <property type="entry name" value="CES_Znf_RING"/>
</dbReference>
<dbReference type="InterPro" id="IPR005150">
    <property type="entry name" value="Cellulose_synth"/>
</dbReference>
<keyword evidence="13 22" id="KW-1133">Transmembrane helix</keyword>
<evidence type="ECO:0000256" key="14">
    <source>
        <dbReference type="ARBA" id="ARBA00023136"/>
    </source>
</evidence>
<dbReference type="Gene3D" id="3.90.550.10">
    <property type="entry name" value="Spore Coat Polysaccharide Biosynthesis Protein SpsA, Chain A"/>
    <property type="match status" value="1"/>
</dbReference>
<evidence type="ECO:0000256" key="7">
    <source>
        <dbReference type="ARBA" id="ARBA00022679"/>
    </source>
</evidence>
<evidence type="ECO:0000256" key="17">
    <source>
        <dbReference type="ARBA" id="ARBA00048682"/>
    </source>
</evidence>
<feature type="domain" description="RING-type" evidence="23">
    <location>
        <begin position="14"/>
        <end position="60"/>
    </location>
</feature>
<keyword evidence="15" id="KW-0464">Manganese</keyword>
<dbReference type="Pfam" id="PF03552">
    <property type="entry name" value="Cellulose_synt"/>
    <property type="match status" value="1"/>
</dbReference>
<accession>A0A0K9NH06</accession>
<comment type="cofactor">
    <cofactor evidence="22">
        <name>Zn(2+)</name>
        <dbReference type="ChEBI" id="CHEBI:29105"/>
    </cofactor>
    <text evidence="22">Binds 2 Zn(2+) ions per subunit.</text>
</comment>
<dbReference type="GO" id="GO:0008270">
    <property type="term" value="F:zinc ion binding"/>
    <property type="evidence" value="ECO:0007669"/>
    <property type="project" value="UniProtKB-KW"/>
</dbReference>
<evidence type="ECO:0000256" key="13">
    <source>
        <dbReference type="ARBA" id="ARBA00022989"/>
    </source>
</evidence>
<dbReference type="InterPro" id="IPR029044">
    <property type="entry name" value="Nucleotide-diphossugar_trans"/>
</dbReference>
<dbReference type="GO" id="GO:0071555">
    <property type="term" value="P:cell wall organization"/>
    <property type="evidence" value="ECO:0007669"/>
    <property type="project" value="UniProtKB-KW"/>
</dbReference>
<organism evidence="24 25">
    <name type="scientific">Zostera marina</name>
    <name type="common">Eelgrass</name>
    <dbReference type="NCBI Taxonomy" id="29655"/>
    <lineage>
        <taxon>Eukaryota</taxon>
        <taxon>Viridiplantae</taxon>
        <taxon>Streptophyta</taxon>
        <taxon>Embryophyta</taxon>
        <taxon>Tracheophyta</taxon>
        <taxon>Spermatophyta</taxon>
        <taxon>Magnoliopsida</taxon>
        <taxon>Liliopsida</taxon>
        <taxon>Zosteraceae</taxon>
        <taxon>Zostera</taxon>
    </lineage>
</organism>
<dbReference type="OrthoDB" id="72851at2759"/>
<keyword evidence="6 22" id="KW-0328">Glycosyltransferase</keyword>
<dbReference type="EMBL" id="LFYR01002228">
    <property type="protein sequence ID" value="KMZ55913.1"/>
    <property type="molecule type" value="Genomic_DNA"/>
</dbReference>
<keyword evidence="7 22" id="KW-0808">Transferase</keyword>
<comment type="subcellular location">
    <subcellularLocation>
        <location evidence="2 22">Cell membrane</location>
        <topology evidence="2 22">Multi-pass membrane protein</topology>
    </subcellularLocation>
</comment>
<evidence type="ECO:0000256" key="6">
    <source>
        <dbReference type="ARBA" id="ARBA00022676"/>
    </source>
</evidence>
<evidence type="ECO:0000256" key="2">
    <source>
        <dbReference type="ARBA" id="ARBA00004651"/>
    </source>
</evidence>
<dbReference type="GO" id="GO:0005886">
    <property type="term" value="C:plasma membrane"/>
    <property type="evidence" value="ECO:0000318"/>
    <property type="project" value="GO_Central"/>
</dbReference>
<feature type="binding site" evidence="19">
    <location>
        <position position="455"/>
    </location>
    <ligand>
        <name>UDP-alpha-D-glucose</name>
        <dbReference type="ChEBI" id="CHEBI:58885"/>
    </ligand>
</feature>
<comment type="similarity">
    <text evidence="4 22">Belongs to the glycosyltransferase 2 family. Plant cellulose synthase subfamily.</text>
</comment>
<feature type="transmembrane region" description="Helical" evidence="22">
    <location>
        <begin position="958"/>
        <end position="978"/>
    </location>
</feature>
<feature type="transmembrane region" description="Helical" evidence="22">
    <location>
        <begin position="928"/>
        <end position="946"/>
    </location>
</feature>
<evidence type="ECO:0000256" key="1">
    <source>
        <dbReference type="ARBA" id="ARBA00001936"/>
    </source>
</evidence>
<evidence type="ECO:0000256" key="9">
    <source>
        <dbReference type="ARBA" id="ARBA00022723"/>
    </source>
</evidence>
<keyword evidence="25" id="KW-1185">Reference proteome</keyword>
<feature type="binding site" evidence="19">
    <location>
        <position position="275"/>
    </location>
    <ligand>
        <name>UDP-alpha-D-glucose</name>
        <dbReference type="ChEBI" id="CHEBI:58885"/>
    </ligand>
</feature>
<keyword evidence="5 22" id="KW-1003">Cell membrane</keyword>
<dbReference type="GO" id="GO:0016760">
    <property type="term" value="F:cellulose synthase (UDP-forming) activity"/>
    <property type="evidence" value="ECO:0007669"/>
    <property type="project" value="UniProtKB-EC"/>
</dbReference>
<evidence type="ECO:0000256" key="11">
    <source>
        <dbReference type="ARBA" id="ARBA00022833"/>
    </source>
</evidence>
<proteinExistence type="inferred from homology"/>
<dbReference type="InterPro" id="IPR001841">
    <property type="entry name" value="Znf_RING"/>
</dbReference>
<keyword evidence="16 22" id="KW-0961">Cell wall biogenesis/degradation</keyword>
<dbReference type="PROSITE" id="PS50089">
    <property type="entry name" value="ZF_RING_2"/>
    <property type="match status" value="1"/>
</dbReference>
<evidence type="ECO:0000256" key="20">
    <source>
        <dbReference type="PIRSR" id="PIRSR605150-3"/>
    </source>
</evidence>
<comment type="catalytic activity">
    <reaction evidence="17 22">
        <text>[(1-&gt;4)-beta-D-glucosyl](n) + UDP-alpha-D-glucose = [(1-&gt;4)-beta-D-glucosyl](n+1) + UDP + H(+)</text>
        <dbReference type="Rhea" id="RHEA:19929"/>
        <dbReference type="Rhea" id="RHEA-COMP:10033"/>
        <dbReference type="Rhea" id="RHEA-COMP:10034"/>
        <dbReference type="ChEBI" id="CHEBI:15378"/>
        <dbReference type="ChEBI" id="CHEBI:18246"/>
        <dbReference type="ChEBI" id="CHEBI:58223"/>
        <dbReference type="ChEBI" id="CHEBI:58885"/>
        <dbReference type="EC" id="2.4.1.12"/>
    </reaction>
</comment>
<keyword evidence="12 22" id="KW-0135">Cellulose biosynthesis</keyword>
<keyword evidence="14 22" id="KW-0472">Membrane</keyword>
<dbReference type="Gene3D" id="3.30.40.10">
    <property type="entry name" value="Zinc/RING finger domain, C3HC4 (zinc finger)"/>
    <property type="match status" value="1"/>
</dbReference>
<feature type="binding site" evidence="19">
    <location>
        <position position="282"/>
    </location>
    <ligand>
        <name>UDP-alpha-D-glucose</name>
        <dbReference type="ChEBI" id="CHEBI:58885"/>
    </ligand>
</feature>
<evidence type="ECO:0000259" key="23">
    <source>
        <dbReference type="PROSITE" id="PS50089"/>
    </source>
</evidence>